<feature type="domain" description="EF-hand" evidence="3">
    <location>
        <begin position="19"/>
        <end position="54"/>
    </location>
</feature>
<proteinExistence type="predicted"/>
<evidence type="ECO:0000256" key="1">
    <source>
        <dbReference type="ARBA" id="ARBA00022723"/>
    </source>
</evidence>
<evidence type="ECO:0000313" key="4">
    <source>
        <dbReference type="EMBL" id="VFV40495.1"/>
    </source>
</evidence>
<evidence type="ECO:0000313" key="5">
    <source>
        <dbReference type="Proteomes" id="UP000386466"/>
    </source>
</evidence>
<accession>A0A485P2X6</accession>
<evidence type="ECO:0000256" key="2">
    <source>
        <dbReference type="ARBA" id="ARBA00022837"/>
    </source>
</evidence>
<dbReference type="PROSITE" id="PS50222">
    <property type="entry name" value="EF_HAND_2"/>
    <property type="match status" value="1"/>
</dbReference>
<gene>
    <name evidence="4" type="ORF">LYPA_23C006081</name>
</gene>
<dbReference type="PROSITE" id="PS00018">
    <property type="entry name" value="EF_HAND_1"/>
    <property type="match status" value="1"/>
</dbReference>
<dbReference type="InterPro" id="IPR002048">
    <property type="entry name" value="EF_hand_dom"/>
</dbReference>
<keyword evidence="2" id="KW-0106">Calcium</keyword>
<dbReference type="InterPro" id="IPR018247">
    <property type="entry name" value="EF_Hand_1_Ca_BS"/>
</dbReference>
<evidence type="ECO:0000259" key="3">
    <source>
        <dbReference type="PROSITE" id="PS50222"/>
    </source>
</evidence>
<reference evidence="4 5" key="1">
    <citation type="submission" date="2019-01" db="EMBL/GenBank/DDBJ databases">
        <authorList>
            <person name="Alioto T."/>
            <person name="Alioto T."/>
        </authorList>
    </citation>
    <scope>NUCLEOTIDE SEQUENCE [LARGE SCALE GENOMIC DNA]</scope>
</reference>
<protein>
    <submittedName>
        <fullName evidence="4">Calcium-binding mitochondrial</fullName>
    </submittedName>
</protein>
<dbReference type="EMBL" id="CAAGRJ010029074">
    <property type="protein sequence ID" value="VFV40495.1"/>
    <property type="molecule type" value="Genomic_DNA"/>
</dbReference>
<dbReference type="SUPFAM" id="SSF47473">
    <property type="entry name" value="EF-hand"/>
    <property type="match status" value="1"/>
</dbReference>
<keyword evidence="1" id="KW-0479">Metal-binding</keyword>
<sequence>MLRWLRGFVLPGVACQKDEDDLRYEILFQDLDSDGDGLVNIVELQEGLKNWGLSSGQNSEE</sequence>
<dbReference type="InterPro" id="IPR011992">
    <property type="entry name" value="EF-hand-dom_pair"/>
</dbReference>
<dbReference type="GO" id="GO:0005509">
    <property type="term" value="F:calcium ion binding"/>
    <property type="evidence" value="ECO:0007669"/>
    <property type="project" value="InterPro"/>
</dbReference>
<organism evidence="4 5">
    <name type="scientific">Lynx pardinus</name>
    <name type="common">Iberian lynx</name>
    <name type="synonym">Felis pardina</name>
    <dbReference type="NCBI Taxonomy" id="191816"/>
    <lineage>
        <taxon>Eukaryota</taxon>
        <taxon>Metazoa</taxon>
        <taxon>Chordata</taxon>
        <taxon>Craniata</taxon>
        <taxon>Vertebrata</taxon>
        <taxon>Euteleostomi</taxon>
        <taxon>Mammalia</taxon>
        <taxon>Eutheria</taxon>
        <taxon>Laurasiatheria</taxon>
        <taxon>Carnivora</taxon>
        <taxon>Feliformia</taxon>
        <taxon>Felidae</taxon>
        <taxon>Felinae</taxon>
        <taxon>Lynx</taxon>
    </lineage>
</organism>
<name>A0A485P2X6_LYNPA</name>
<dbReference type="Proteomes" id="UP000386466">
    <property type="component" value="Unassembled WGS sequence"/>
</dbReference>
<keyword evidence="5" id="KW-1185">Reference proteome</keyword>
<dbReference type="AlphaFoldDB" id="A0A485P2X6"/>
<feature type="non-terminal residue" evidence="4">
    <location>
        <position position="61"/>
    </location>
</feature>